<protein>
    <submittedName>
        <fullName evidence="11">Acyltransferase domain-containing protein</fullName>
    </submittedName>
</protein>
<dbReference type="FunFam" id="3.40.366.10:FF:000002">
    <property type="entry name" value="Probable polyketide synthase 2"/>
    <property type="match status" value="1"/>
</dbReference>
<dbReference type="Pfam" id="PF02801">
    <property type="entry name" value="Ketoacyl-synt_C"/>
    <property type="match status" value="1"/>
</dbReference>
<dbReference type="SUPFAM" id="SSF47336">
    <property type="entry name" value="ACP-like"/>
    <property type="match status" value="1"/>
</dbReference>
<gene>
    <name evidence="11" type="ORF">C4C32_12845</name>
</gene>
<dbReference type="InterPro" id="IPR018201">
    <property type="entry name" value="Ketoacyl_synth_AS"/>
</dbReference>
<evidence type="ECO:0000256" key="3">
    <source>
        <dbReference type="ARBA" id="ARBA00022450"/>
    </source>
</evidence>
<evidence type="ECO:0000256" key="5">
    <source>
        <dbReference type="ARBA" id="ARBA00022679"/>
    </source>
</evidence>
<dbReference type="SUPFAM" id="SSF53901">
    <property type="entry name" value="Thiolase-like"/>
    <property type="match status" value="1"/>
</dbReference>
<evidence type="ECO:0000256" key="6">
    <source>
        <dbReference type="ARBA" id="ARBA00022832"/>
    </source>
</evidence>
<dbReference type="Pfam" id="PF00975">
    <property type="entry name" value="Thioesterase"/>
    <property type="match status" value="1"/>
</dbReference>
<keyword evidence="6" id="KW-0276">Fatty acid metabolism</keyword>
<dbReference type="FunFam" id="3.40.47.10:FF:000042">
    <property type="entry name" value="Polyketide synthase Pks13"/>
    <property type="match status" value="1"/>
</dbReference>
<dbReference type="Pfam" id="PF16197">
    <property type="entry name" value="KAsynt_C_assoc"/>
    <property type="match status" value="1"/>
</dbReference>
<dbReference type="Gene3D" id="3.40.50.720">
    <property type="entry name" value="NAD(P)-binding Rossmann-like Domain"/>
    <property type="match status" value="1"/>
</dbReference>
<dbReference type="SMART" id="SM00822">
    <property type="entry name" value="PKS_KR"/>
    <property type="match status" value="1"/>
</dbReference>
<dbReference type="SMART" id="SM00823">
    <property type="entry name" value="PKS_PP"/>
    <property type="match status" value="1"/>
</dbReference>
<dbReference type="PANTHER" id="PTHR43775:SF37">
    <property type="entry name" value="SI:DKEY-61P9.11"/>
    <property type="match status" value="1"/>
</dbReference>
<dbReference type="Pfam" id="PF00550">
    <property type="entry name" value="PP-binding"/>
    <property type="match status" value="1"/>
</dbReference>
<reference evidence="11" key="2">
    <citation type="submission" date="2021-03" db="EMBL/GenBank/DDBJ databases">
        <authorList>
            <person name="Valentovich L.N."/>
            <person name="Akhremchuk A.E."/>
            <person name="Miamin V.E."/>
        </authorList>
    </citation>
    <scope>NUCLEOTIDE SEQUENCE</scope>
    <source>
        <strain evidence="11">3prime</strain>
    </source>
</reference>
<keyword evidence="11" id="KW-0012">Acyltransferase</keyword>
<dbReference type="InterPro" id="IPR001227">
    <property type="entry name" value="Ac_transferase_dom_sf"/>
</dbReference>
<dbReference type="GO" id="GO:0031177">
    <property type="term" value="F:phosphopantetheine binding"/>
    <property type="evidence" value="ECO:0007669"/>
    <property type="project" value="InterPro"/>
</dbReference>
<dbReference type="SUPFAM" id="SSF51735">
    <property type="entry name" value="NAD(P)-binding Rossmann-fold domains"/>
    <property type="match status" value="2"/>
</dbReference>
<dbReference type="Pfam" id="PF08659">
    <property type="entry name" value="KR"/>
    <property type="match status" value="1"/>
</dbReference>
<dbReference type="InterPro" id="IPR009081">
    <property type="entry name" value="PP-bd_ACP"/>
</dbReference>
<dbReference type="CDD" id="cd08955">
    <property type="entry name" value="KR_2_FAS_SDR_x"/>
    <property type="match status" value="1"/>
</dbReference>
<feature type="domain" description="Carrier" evidence="9">
    <location>
        <begin position="1428"/>
        <end position="1502"/>
    </location>
</feature>
<name>A0A8B6UXW0_9PSED</name>
<dbReference type="Gene3D" id="3.40.47.10">
    <property type="match status" value="1"/>
</dbReference>
<accession>A0A8B6UXW0</accession>
<dbReference type="InterPro" id="IPR001031">
    <property type="entry name" value="Thioesterase"/>
</dbReference>
<dbReference type="GO" id="GO:0006633">
    <property type="term" value="P:fatty acid biosynthetic process"/>
    <property type="evidence" value="ECO:0007669"/>
    <property type="project" value="UniProtKB-UniPathway"/>
</dbReference>
<keyword evidence="8" id="KW-0511">Multifunctional enzyme</keyword>
<dbReference type="Gene3D" id="3.30.70.3290">
    <property type="match status" value="1"/>
</dbReference>
<dbReference type="SMART" id="SM00824">
    <property type="entry name" value="PKS_TE"/>
    <property type="match status" value="1"/>
</dbReference>
<dbReference type="GO" id="GO:0004312">
    <property type="term" value="F:fatty acid synthase activity"/>
    <property type="evidence" value="ECO:0007669"/>
    <property type="project" value="TreeGrafter"/>
</dbReference>
<evidence type="ECO:0000313" key="11">
    <source>
        <dbReference type="EMBL" id="QTH16737.1"/>
    </source>
</evidence>
<dbReference type="PANTHER" id="PTHR43775">
    <property type="entry name" value="FATTY ACID SYNTHASE"/>
    <property type="match status" value="1"/>
</dbReference>
<sequence>MTKSLSNLGEKRMSETNYHGNEIAVISMACRFPGADSVDAFWDNLVSGRESIDSISLGALLEAGVTAEQAGREDYVAKAARLDNVDRFDAGFFEMPAREAAITDPQHRLLLECAWEALDAAGLSKDREALNIGVFAGAGNNDYLHNQVLGEGTGESGFLDSSAGFMNLLGNDKDYLSTRIAYKLGLRGPALNIQTACSTSLVSIHMACQSLLLGECDVALAGGVTVLVPHAVGYVYQEGMIQSPDGHCRAFDSSAQGTIFGSGAGLVTLKRLSDALEAGDSIQAVIKGSAINNDGSNKISFAAPSSQGQAQVIEQALANAEVSAATLGFVETHGTGTPLGDPIEFKALRDVFTQHGARANTCALGAVKTNVGHLIAAAGVAGFIKTVLALKHRVIPATLHFTHANEDIHLDGSPFFISARTVPWPAADLPLRAGVSSFGVGGTNAHVVLEEAPLRPALPEKETDGPYLLALCAKDRGALRDQITQYREWLERPGTPSLGDICYSARVGRAEFPFRYTESARQTETLLAKLQQGDQDIRWVDPARETGLVFVFTGQGAQFPGMGKDLYAHNEVFRASLDRCDTIARACMDISLLTILFPSAQDDAGLIDQTRYAQPALFALEYSLAQVWLSLGVVPDVLLGHSLGELSAACVAGVFSLEDGLSLVAERGRLMQALPRDGGMSAITLKGEELEQLLAEHAIDLSIAAINGSGNVVVSGALNELDRLHGVLDTRQTQYTRLNVSHAFHSALMEPMLASFASILKRISLSPPRYPLISNVSATIATARLVTPEYWLEHIRQPVRFMDCIQAAFENGGRTFLEIGPKAVLSTIGAACLQPDDADQVTWISSLSSKVADRDQLLQSAGQLFGSGVELDWNTLLNGSTSTRVTVPNYPFQRSCHWVGRPVPAPSQWLTTVDWVPQPSRPPIVDVQAPVGVWLFIGGTSELAQGIGKGLPSTEGPMIHAVFADDCRQVNAHLWHIRAGFPEDLRELFQSLPVSAQCPLKGVVHLGGTDQASPQDRPSGQEDLAPLGTGLYSVPATLQALASASRSEAARLWIVTRAAVNVRSASSLINVAQAPLWGLAKVIAQEEPAVWGGFIDLPPDLEKTDLSLAAQLMLVHGQEDQFAIRQGGVHVPRLVEASPGKSRPLALSPQATYLVVGGFGGLGREVLAWLVEKGACHLAVVGRKSLDATGSSVLDRFRHQGVSIDYLRMDIATHEAAETLTSYMGTLRWPLRGVLQLAGTVEDAVLSKLSASSLSHVLLPKLQGTQMLDRVTRDQPLDFFIGFSSISASLGFKGQANYVAANSAMDAIMENRVSSGLPGLSIAWGPWSSDGMASRVDSVFKKRLSALGINYISAQVGLQRLWDNLATQGVIGIAPIDWKPYKAHLQSSDWPYLSLIDAQHPTGETAMEGETVPFLDTVSSLDDEQRQAFTLGRLRAVAARVAGGFDADATPVDKSLTMMGFDSLMTVEFRNSLKKLGINFPLGRLIVGATLNDIGDFVLEHIEAVRQGDPVKPANVGPPRSQDEQTSGCLVIPAPRPQATLRLICFPYAGGGPAVFKGWADRLPDHIELCLLQLPGRNARLGEKSYTRMEELVTNLTPDLLPYLDRPFAFLGLCLGGVQAFEVAQCLAKAHDLYPSHLIFAGSRAPHFYNEHQFASDVLQFNYESDGESPERGDSELIAMLKEMNFANNQALFDDVEMRDLMLPIIKADYEINNTYLYRAHPPLAVPITSIGGRIDPYATGVHITGWREHTTGVFRSVFCAGDHYFVEGQRDLIANIVVETLAGLPTSAAHLSAENVHP</sequence>
<dbReference type="Gene3D" id="3.40.366.10">
    <property type="entry name" value="Malonyl-Coenzyme A Acyl Carrier Protein, domain 2"/>
    <property type="match status" value="1"/>
</dbReference>
<dbReference type="Proteomes" id="UP000663914">
    <property type="component" value="Chromosome"/>
</dbReference>
<dbReference type="RefSeq" id="WP_208555669.1">
    <property type="nucleotide sequence ID" value="NZ_CP072011.1"/>
</dbReference>
<evidence type="ECO:0000256" key="1">
    <source>
        <dbReference type="ARBA" id="ARBA00005194"/>
    </source>
</evidence>
<dbReference type="CDD" id="cd00833">
    <property type="entry name" value="PKS"/>
    <property type="match status" value="1"/>
</dbReference>
<evidence type="ECO:0000313" key="12">
    <source>
        <dbReference type="Proteomes" id="UP000663914"/>
    </source>
</evidence>
<dbReference type="Gene3D" id="3.40.50.1820">
    <property type="entry name" value="alpha/beta hydrolase"/>
    <property type="match status" value="1"/>
</dbReference>
<evidence type="ECO:0000259" key="10">
    <source>
        <dbReference type="PROSITE" id="PS52004"/>
    </source>
</evidence>
<evidence type="ECO:0000256" key="7">
    <source>
        <dbReference type="ARBA" id="ARBA00023098"/>
    </source>
</evidence>
<keyword evidence="3" id="KW-0596">Phosphopantetheine</keyword>
<dbReference type="EMBL" id="CP072011">
    <property type="protein sequence ID" value="QTH16737.1"/>
    <property type="molecule type" value="Genomic_DNA"/>
</dbReference>
<keyword evidence="5 11" id="KW-0808">Transferase</keyword>
<dbReference type="GO" id="GO:0004315">
    <property type="term" value="F:3-oxoacyl-[acyl-carrier-protein] synthase activity"/>
    <property type="evidence" value="ECO:0007669"/>
    <property type="project" value="InterPro"/>
</dbReference>
<dbReference type="InterPro" id="IPR014030">
    <property type="entry name" value="Ketoacyl_synth_N"/>
</dbReference>
<dbReference type="InterPro" id="IPR013968">
    <property type="entry name" value="PKS_KR"/>
</dbReference>
<dbReference type="Pfam" id="PF00698">
    <property type="entry name" value="Acyl_transf_1"/>
    <property type="match status" value="1"/>
</dbReference>
<dbReference type="PROSITE" id="PS00606">
    <property type="entry name" value="KS3_1"/>
    <property type="match status" value="1"/>
</dbReference>
<dbReference type="InterPro" id="IPR016036">
    <property type="entry name" value="Malonyl_transacylase_ACP-bd"/>
</dbReference>
<comment type="pathway">
    <text evidence="1">Lipid metabolism; fatty acid biosynthesis.</text>
</comment>
<dbReference type="SUPFAM" id="SSF52151">
    <property type="entry name" value="FabD/lysophospholipase-like"/>
    <property type="match status" value="1"/>
</dbReference>
<evidence type="ECO:0000256" key="4">
    <source>
        <dbReference type="ARBA" id="ARBA00022553"/>
    </source>
</evidence>
<evidence type="ECO:0000256" key="2">
    <source>
        <dbReference type="ARBA" id="ARBA00006484"/>
    </source>
</evidence>
<dbReference type="InterPro" id="IPR014031">
    <property type="entry name" value="Ketoacyl_synth_C"/>
</dbReference>
<reference evidence="11" key="1">
    <citation type="book" date="2019" name="MICROBIAL BIOTECHNOLOGY" publisher="Unknown Publisher">
        <title>Optimization of recombineering for directed mutagenesis of bacteria Pseudomonas corrugata 3'.</title>
        <authorList>
            <person name="Buinitskaja S.V."/>
            <person name="Pilipenok N."/>
            <person name="Valentovich L.N."/>
        </authorList>
    </citation>
    <scope>NUCLEOTIDE SEQUENCE</scope>
    <source>
        <strain evidence="11">3prime</strain>
    </source>
</reference>
<dbReference type="Gene3D" id="1.10.1200.10">
    <property type="entry name" value="ACP-like"/>
    <property type="match status" value="1"/>
</dbReference>
<dbReference type="InterPro" id="IPR016039">
    <property type="entry name" value="Thiolase-like"/>
</dbReference>
<evidence type="ECO:0000259" key="9">
    <source>
        <dbReference type="PROSITE" id="PS50075"/>
    </source>
</evidence>
<comment type="similarity">
    <text evidence="2">Belongs to the short-chain dehydrogenases/reductases (SDR) family.</text>
</comment>
<dbReference type="SUPFAM" id="SSF55048">
    <property type="entry name" value="Probable ACP-binding domain of malonyl-CoA ACP transacylase"/>
    <property type="match status" value="1"/>
</dbReference>
<dbReference type="SUPFAM" id="SSF53474">
    <property type="entry name" value="alpha/beta-Hydrolases"/>
    <property type="match status" value="1"/>
</dbReference>
<keyword evidence="7" id="KW-0443">Lipid metabolism</keyword>
<dbReference type="InterPro" id="IPR029058">
    <property type="entry name" value="AB_hydrolase_fold"/>
</dbReference>
<keyword evidence="4" id="KW-0597">Phosphoprotein</keyword>
<dbReference type="SMART" id="SM00827">
    <property type="entry name" value="PKS_AT"/>
    <property type="match status" value="1"/>
</dbReference>
<dbReference type="InterPro" id="IPR020841">
    <property type="entry name" value="PKS_Beta-ketoAc_synthase_dom"/>
</dbReference>
<dbReference type="SMART" id="SM00825">
    <property type="entry name" value="PKS_KS"/>
    <property type="match status" value="1"/>
</dbReference>
<dbReference type="Pfam" id="PF00109">
    <property type="entry name" value="ketoacyl-synt"/>
    <property type="match status" value="1"/>
</dbReference>
<dbReference type="InterPro" id="IPR050091">
    <property type="entry name" value="PKS_NRPS_Biosynth_Enz"/>
</dbReference>
<evidence type="ECO:0000256" key="8">
    <source>
        <dbReference type="ARBA" id="ARBA00023268"/>
    </source>
</evidence>
<dbReference type="InterPro" id="IPR057326">
    <property type="entry name" value="KR_dom"/>
</dbReference>
<feature type="domain" description="Ketosynthase family 3 (KS3)" evidence="10">
    <location>
        <begin position="20"/>
        <end position="451"/>
    </location>
</feature>
<dbReference type="InterPro" id="IPR020802">
    <property type="entry name" value="TesA-like"/>
</dbReference>
<dbReference type="UniPathway" id="UPA00094"/>
<proteinExistence type="inferred from homology"/>
<dbReference type="InterPro" id="IPR016035">
    <property type="entry name" value="Acyl_Trfase/lysoPLipase"/>
</dbReference>
<dbReference type="InterPro" id="IPR036291">
    <property type="entry name" value="NAD(P)-bd_dom_sf"/>
</dbReference>
<dbReference type="PROSITE" id="PS50075">
    <property type="entry name" value="CARRIER"/>
    <property type="match status" value="1"/>
</dbReference>
<dbReference type="InterPro" id="IPR020806">
    <property type="entry name" value="PKS_PP-bd"/>
</dbReference>
<dbReference type="InterPro" id="IPR032821">
    <property type="entry name" value="PKS_assoc"/>
</dbReference>
<dbReference type="InterPro" id="IPR036736">
    <property type="entry name" value="ACP-like_sf"/>
</dbReference>
<dbReference type="PROSITE" id="PS52004">
    <property type="entry name" value="KS3_2"/>
    <property type="match status" value="1"/>
</dbReference>
<organism evidence="11 12">
    <name type="scientific">Pseudomonas corrugata</name>
    <dbReference type="NCBI Taxonomy" id="47879"/>
    <lineage>
        <taxon>Bacteria</taxon>
        <taxon>Pseudomonadati</taxon>
        <taxon>Pseudomonadota</taxon>
        <taxon>Gammaproteobacteria</taxon>
        <taxon>Pseudomonadales</taxon>
        <taxon>Pseudomonadaceae</taxon>
        <taxon>Pseudomonas</taxon>
    </lineage>
</organism>
<dbReference type="InterPro" id="IPR014043">
    <property type="entry name" value="Acyl_transferase_dom"/>
</dbReference>